<dbReference type="Gene3D" id="1.10.287.130">
    <property type="match status" value="1"/>
</dbReference>
<dbReference type="InterPro" id="IPR036097">
    <property type="entry name" value="HisK_dim/P_sf"/>
</dbReference>
<evidence type="ECO:0000256" key="7">
    <source>
        <dbReference type="ARBA" id="ARBA00023012"/>
    </source>
</evidence>
<feature type="transmembrane region" description="Helical" evidence="8">
    <location>
        <begin position="12"/>
        <end position="32"/>
    </location>
</feature>
<evidence type="ECO:0000259" key="9">
    <source>
        <dbReference type="PROSITE" id="PS50109"/>
    </source>
</evidence>
<dbReference type="CDD" id="cd00082">
    <property type="entry name" value="HisKA"/>
    <property type="match status" value="1"/>
</dbReference>
<dbReference type="EMBL" id="WFKJ01000005">
    <property type="protein sequence ID" value="KAB7892391.1"/>
    <property type="molecule type" value="Genomic_DNA"/>
</dbReference>
<evidence type="ECO:0000256" key="5">
    <source>
        <dbReference type="ARBA" id="ARBA00022777"/>
    </source>
</evidence>
<dbReference type="InterPro" id="IPR036890">
    <property type="entry name" value="HATPase_C_sf"/>
</dbReference>
<dbReference type="InterPro" id="IPR005467">
    <property type="entry name" value="His_kinase_dom"/>
</dbReference>
<comment type="catalytic activity">
    <reaction evidence="1">
        <text>ATP + protein L-histidine = ADP + protein N-phospho-L-histidine.</text>
        <dbReference type="EC" id="2.7.13.3"/>
    </reaction>
</comment>
<evidence type="ECO:0000313" key="10">
    <source>
        <dbReference type="EMBL" id="KAB7892391.1"/>
    </source>
</evidence>
<keyword evidence="7" id="KW-0902">Two-component regulatory system</keyword>
<dbReference type="SUPFAM" id="SSF55874">
    <property type="entry name" value="ATPase domain of HSP90 chaperone/DNA topoisomerase II/histidine kinase"/>
    <property type="match status" value="1"/>
</dbReference>
<evidence type="ECO:0000256" key="8">
    <source>
        <dbReference type="SAM" id="Phobius"/>
    </source>
</evidence>
<dbReference type="RefSeq" id="WP_152188228.1">
    <property type="nucleotide sequence ID" value="NZ_WFKJ01000005.1"/>
</dbReference>
<dbReference type="PANTHER" id="PTHR42878">
    <property type="entry name" value="TWO-COMPONENT HISTIDINE KINASE"/>
    <property type="match status" value="1"/>
</dbReference>
<sequence length="351" mass="41316">MNKYKKKALLKFTLIYFLSTSIFIIVLGYLYFSQQKNLILQKYALRMHHYVITLKQTNFKYKQDNYSYKLIDDMKVKYQLPIKENDLYVKVFPQLKSEKNIQASISSWLIDDDISSIKNLVIKWQITLNLLFLIISFILAKISLKPMEDTISHLDRFIKDLIHDLNTPATSILLNAKMLDNEIKEEKVLKKINRIKHSAQNIASLYENLDVFLSNNTKKTKVNLYSILNQKEDEYKIIYPNIEMNIENKEMLVNTNEKAIRRIIDNILSNSCKYSSEKPKIDIRFKQNKLIIKDNGKGIKFPKKVFERSYTENEHGHGIGMHIVYKLAMELDLDIKITSKEKEGTIIELVF</sequence>
<keyword evidence="11" id="KW-1185">Reference proteome</keyword>
<dbReference type="SMART" id="SM00387">
    <property type="entry name" value="HATPase_c"/>
    <property type="match status" value="1"/>
</dbReference>
<dbReference type="PROSITE" id="PS50109">
    <property type="entry name" value="HIS_KIN"/>
    <property type="match status" value="1"/>
</dbReference>
<keyword evidence="8" id="KW-1133">Transmembrane helix</keyword>
<keyword evidence="5" id="KW-0418">Kinase</keyword>
<dbReference type="InterPro" id="IPR003594">
    <property type="entry name" value="HATPase_dom"/>
</dbReference>
<keyword evidence="8" id="KW-0472">Membrane</keyword>
<keyword evidence="6" id="KW-0067">ATP-binding</keyword>
<dbReference type="Gene3D" id="3.30.565.10">
    <property type="entry name" value="Histidine kinase-like ATPase, C-terminal domain"/>
    <property type="match status" value="1"/>
</dbReference>
<evidence type="ECO:0000313" key="11">
    <source>
        <dbReference type="Proteomes" id="UP000461010"/>
    </source>
</evidence>
<reference evidence="10 11" key="1">
    <citation type="submission" date="2019-10" db="EMBL/GenBank/DDBJ databases">
        <title>Poseidonibacter ostreae sp. nov., isolated from the gut of the Ostrea denselamellosa.</title>
        <authorList>
            <person name="Choi A."/>
        </authorList>
    </citation>
    <scope>NUCLEOTIDE SEQUENCE [LARGE SCALE GENOMIC DNA]</scope>
    <source>
        <strain evidence="10 11">SJOD-M-5</strain>
    </source>
</reference>
<gene>
    <name evidence="10" type="ORF">GBG18_02880</name>
</gene>
<protein>
    <recommendedName>
        <fullName evidence="2">histidine kinase</fullName>
        <ecNumber evidence="2">2.7.13.3</ecNumber>
    </recommendedName>
</protein>
<evidence type="ECO:0000256" key="1">
    <source>
        <dbReference type="ARBA" id="ARBA00000085"/>
    </source>
</evidence>
<dbReference type="Pfam" id="PF02518">
    <property type="entry name" value="HATPase_c"/>
    <property type="match status" value="1"/>
</dbReference>
<dbReference type="EC" id="2.7.13.3" evidence="2"/>
<keyword evidence="8" id="KW-0812">Transmembrane</keyword>
<dbReference type="InterPro" id="IPR050351">
    <property type="entry name" value="BphY/WalK/GraS-like"/>
</dbReference>
<dbReference type="Pfam" id="PF00512">
    <property type="entry name" value="HisKA"/>
    <property type="match status" value="1"/>
</dbReference>
<dbReference type="SUPFAM" id="SSF47384">
    <property type="entry name" value="Homodimeric domain of signal transducing histidine kinase"/>
    <property type="match status" value="1"/>
</dbReference>
<proteinExistence type="predicted"/>
<dbReference type="SMART" id="SM00388">
    <property type="entry name" value="HisKA"/>
    <property type="match status" value="1"/>
</dbReference>
<organism evidence="10 11">
    <name type="scientific">Poseidonibacter ostreae</name>
    <dbReference type="NCBI Taxonomy" id="2654171"/>
    <lineage>
        <taxon>Bacteria</taxon>
        <taxon>Pseudomonadati</taxon>
        <taxon>Campylobacterota</taxon>
        <taxon>Epsilonproteobacteria</taxon>
        <taxon>Campylobacterales</taxon>
        <taxon>Arcobacteraceae</taxon>
        <taxon>Poseidonibacter</taxon>
    </lineage>
</organism>
<accession>A0ABQ6VNW7</accession>
<dbReference type="Proteomes" id="UP000461010">
    <property type="component" value="Unassembled WGS sequence"/>
</dbReference>
<comment type="caution">
    <text evidence="10">The sequence shown here is derived from an EMBL/GenBank/DDBJ whole genome shotgun (WGS) entry which is preliminary data.</text>
</comment>
<feature type="domain" description="Histidine kinase" evidence="9">
    <location>
        <begin position="160"/>
        <end position="351"/>
    </location>
</feature>
<keyword evidence="3" id="KW-0808">Transferase</keyword>
<keyword evidence="4" id="KW-0547">Nucleotide-binding</keyword>
<evidence type="ECO:0000256" key="3">
    <source>
        <dbReference type="ARBA" id="ARBA00022679"/>
    </source>
</evidence>
<evidence type="ECO:0000256" key="2">
    <source>
        <dbReference type="ARBA" id="ARBA00012438"/>
    </source>
</evidence>
<evidence type="ECO:0000256" key="6">
    <source>
        <dbReference type="ARBA" id="ARBA00022840"/>
    </source>
</evidence>
<name>A0ABQ6VNW7_9BACT</name>
<dbReference type="PANTHER" id="PTHR42878:SF7">
    <property type="entry name" value="SENSOR HISTIDINE KINASE GLRK"/>
    <property type="match status" value="1"/>
</dbReference>
<evidence type="ECO:0000256" key="4">
    <source>
        <dbReference type="ARBA" id="ARBA00022741"/>
    </source>
</evidence>
<dbReference type="InterPro" id="IPR003661">
    <property type="entry name" value="HisK_dim/P_dom"/>
</dbReference>